<proteinExistence type="predicted"/>
<sequence length="124" mass="13163">MGIGGRSKFQTRIPAIKNVSASINKAQPDPYKVTSVPPSRAPTTNPILLDRATTALPSLNFSFGKISGSTPVMAGHQSALRIPNSAPIDAKSQIVGKFPMKEIALIAAKKLPIMSAPPTTRFRL</sequence>
<evidence type="ECO:0000313" key="1">
    <source>
        <dbReference type="EMBL" id="CAB4921629.1"/>
    </source>
</evidence>
<dbReference type="EMBL" id="CAFBMS010000052">
    <property type="protein sequence ID" value="CAB4921629.1"/>
    <property type="molecule type" value="Genomic_DNA"/>
</dbReference>
<dbReference type="AlphaFoldDB" id="A0A6J7HXD6"/>
<reference evidence="1" key="1">
    <citation type="submission" date="2020-05" db="EMBL/GenBank/DDBJ databases">
        <authorList>
            <person name="Chiriac C."/>
            <person name="Salcher M."/>
            <person name="Ghai R."/>
            <person name="Kavagutti S V."/>
        </authorList>
    </citation>
    <scope>NUCLEOTIDE SEQUENCE</scope>
</reference>
<gene>
    <name evidence="1" type="ORF">UFOPK3614_00893</name>
</gene>
<name>A0A6J7HXD6_9ZZZZ</name>
<organism evidence="1">
    <name type="scientific">freshwater metagenome</name>
    <dbReference type="NCBI Taxonomy" id="449393"/>
    <lineage>
        <taxon>unclassified sequences</taxon>
        <taxon>metagenomes</taxon>
        <taxon>ecological metagenomes</taxon>
    </lineage>
</organism>
<protein>
    <submittedName>
        <fullName evidence="1">Unannotated protein</fullName>
    </submittedName>
</protein>
<accession>A0A6J7HXD6</accession>